<gene>
    <name evidence="2" type="ORF">K8352_02880</name>
</gene>
<keyword evidence="3" id="KW-1185">Reference proteome</keyword>
<accession>A0AAE3ESN0</accession>
<dbReference type="EMBL" id="JAIRBC010000003">
    <property type="protein sequence ID" value="MCG2459685.1"/>
    <property type="molecule type" value="Genomic_DNA"/>
</dbReference>
<dbReference type="RefSeq" id="WP_317900831.1">
    <property type="nucleotide sequence ID" value="NZ_JAIRBC010000003.1"/>
</dbReference>
<feature type="transmembrane region" description="Helical" evidence="1">
    <location>
        <begin position="9"/>
        <end position="26"/>
    </location>
</feature>
<dbReference type="Proteomes" id="UP001200642">
    <property type="component" value="Unassembled WGS sequence"/>
</dbReference>
<keyword evidence="1" id="KW-0812">Transmembrane</keyword>
<reference evidence="2" key="1">
    <citation type="submission" date="2023-02" db="EMBL/GenBank/DDBJ databases">
        <title>Genome of Flavobacteriaceae gen. nov. sp. strain F89.</title>
        <authorList>
            <person name="Wang Y."/>
        </authorList>
    </citation>
    <scope>NUCLEOTIDE SEQUENCE</scope>
    <source>
        <strain evidence="2">F89</strain>
    </source>
</reference>
<feature type="transmembrane region" description="Helical" evidence="1">
    <location>
        <begin position="32"/>
        <end position="49"/>
    </location>
</feature>
<evidence type="ECO:0008006" key="4">
    <source>
        <dbReference type="Google" id="ProtNLM"/>
    </source>
</evidence>
<sequence length="122" mass="14335">MKKNKIEPLKTVLTITIGFLVVYLATKWRWSLNVALIIGLCGVFSSYLARKIDFVWMKLTWVLSLIVPNILLSLIFYVFLTPIALLSRVFQKHDQLFLKNTVKSTFKNHNKQFEKQSFENPW</sequence>
<protein>
    <recommendedName>
        <fullName evidence="4">SxtJ</fullName>
    </recommendedName>
</protein>
<evidence type="ECO:0000256" key="1">
    <source>
        <dbReference type="SAM" id="Phobius"/>
    </source>
</evidence>
<evidence type="ECO:0000313" key="2">
    <source>
        <dbReference type="EMBL" id="MCG2459685.1"/>
    </source>
</evidence>
<comment type="caution">
    <text evidence="2">The sequence shown here is derived from an EMBL/GenBank/DDBJ whole genome shotgun (WGS) entry which is preliminary data.</text>
</comment>
<organism evidence="2 3">
    <name type="scientific">Cerina litoralis</name>
    <dbReference type="NCBI Taxonomy" id="2874477"/>
    <lineage>
        <taxon>Bacteria</taxon>
        <taxon>Pseudomonadati</taxon>
        <taxon>Bacteroidota</taxon>
        <taxon>Flavobacteriia</taxon>
        <taxon>Flavobacteriales</taxon>
        <taxon>Flavobacteriaceae</taxon>
        <taxon>Cerina</taxon>
    </lineage>
</organism>
<keyword evidence="1" id="KW-0472">Membrane</keyword>
<feature type="transmembrane region" description="Helical" evidence="1">
    <location>
        <begin position="61"/>
        <end position="80"/>
    </location>
</feature>
<keyword evidence="1" id="KW-1133">Transmembrane helix</keyword>
<evidence type="ECO:0000313" key="3">
    <source>
        <dbReference type="Proteomes" id="UP001200642"/>
    </source>
</evidence>
<proteinExistence type="predicted"/>
<name>A0AAE3ESN0_9FLAO</name>
<dbReference type="AlphaFoldDB" id="A0AAE3ESN0"/>